<evidence type="ECO:0000313" key="5">
    <source>
        <dbReference type="Proteomes" id="UP000380867"/>
    </source>
</evidence>
<protein>
    <submittedName>
        <fullName evidence="4">CatB-related O-acetyltransferase</fullName>
    </submittedName>
</protein>
<dbReference type="InterPro" id="IPR011004">
    <property type="entry name" value="Trimer_LpxA-like_sf"/>
</dbReference>
<keyword evidence="2" id="KW-0677">Repeat</keyword>
<proteinExistence type="predicted"/>
<dbReference type="PROSITE" id="PS00101">
    <property type="entry name" value="HEXAPEP_TRANSFERASES"/>
    <property type="match status" value="1"/>
</dbReference>
<keyword evidence="5" id="KW-1185">Reference proteome</keyword>
<gene>
    <name evidence="4" type="ORF">ESP70_017050</name>
</gene>
<name>A0A5M4FD69_9ACTN</name>
<dbReference type="GO" id="GO:0016740">
    <property type="term" value="F:transferase activity"/>
    <property type="evidence" value="ECO:0007669"/>
    <property type="project" value="UniProtKB-KW"/>
</dbReference>
<dbReference type="AlphaFoldDB" id="A0A5M4FD69"/>
<organism evidence="4 5">
    <name type="scientific">Aeromicrobium ginsengisoli</name>
    <dbReference type="NCBI Taxonomy" id="363867"/>
    <lineage>
        <taxon>Bacteria</taxon>
        <taxon>Bacillati</taxon>
        <taxon>Actinomycetota</taxon>
        <taxon>Actinomycetes</taxon>
        <taxon>Propionibacteriales</taxon>
        <taxon>Nocardioidaceae</taxon>
        <taxon>Aeromicrobium</taxon>
    </lineage>
</organism>
<sequence>MAGEVDEELQESRVRAERHIDRRRRLERRLDAAGQDRRVRQRKCQGRSEPAGVAPRRTRRHAGPVDDRHTYALGLQEPRRGEPDHARAHDDDVLRGFHGSIVRVPRPCQAVDTLTRTGGGHVDEHTRGAGHVQHIGSSRLFVEPPVRFLGPFVIRSKTHIGAFTELGREVEAQAATIGRYCEIGPGSLLGATGHPTTWLSVSAFQYRTSTWGWHPSADANEVIDPEAGGRQSFRSVAGDLAVIGNDVWIGANVVVLRGVTIGDGAIIAANAVVTKDIPAYSIAGGIPAKVIRPRVADDLRDELQELAWWRFSPNQLSGIPYDDPVEAVRQLRPKVEAGLEPYDPGFVEVHKPVPQKRKRRWYVR</sequence>
<dbReference type="Gene3D" id="2.160.10.10">
    <property type="entry name" value="Hexapeptide repeat proteins"/>
    <property type="match status" value="1"/>
</dbReference>
<dbReference type="OrthoDB" id="2643438at2"/>
<comment type="caution">
    <text evidence="4">The sequence shown here is derived from an EMBL/GenBank/DDBJ whole genome shotgun (WGS) entry which is preliminary data.</text>
</comment>
<dbReference type="Proteomes" id="UP000380867">
    <property type="component" value="Unassembled WGS sequence"/>
</dbReference>
<accession>A0A5M4FD69</accession>
<evidence type="ECO:0000256" key="1">
    <source>
        <dbReference type="ARBA" id="ARBA00022679"/>
    </source>
</evidence>
<feature type="compositionally biased region" description="Basic and acidic residues" evidence="3">
    <location>
        <begin position="28"/>
        <end position="38"/>
    </location>
</feature>
<keyword evidence="1" id="KW-0808">Transferase</keyword>
<evidence type="ECO:0000256" key="3">
    <source>
        <dbReference type="SAM" id="MobiDB-lite"/>
    </source>
</evidence>
<evidence type="ECO:0000256" key="2">
    <source>
        <dbReference type="ARBA" id="ARBA00022737"/>
    </source>
</evidence>
<dbReference type="CDD" id="cd03349">
    <property type="entry name" value="LbH_XAT"/>
    <property type="match status" value="1"/>
</dbReference>
<feature type="region of interest" description="Disordered" evidence="3">
    <location>
        <begin position="1"/>
        <end position="70"/>
    </location>
</feature>
<dbReference type="InterPro" id="IPR001451">
    <property type="entry name" value="Hexapep"/>
</dbReference>
<dbReference type="InterPro" id="IPR018357">
    <property type="entry name" value="Hexapep_transf_CS"/>
</dbReference>
<evidence type="ECO:0000313" key="4">
    <source>
        <dbReference type="EMBL" id="KAA1395842.1"/>
    </source>
</evidence>
<dbReference type="PANTHER" id="PTHR43300">
    <property type="entry name" value="ACETYLTRANSFERASE"/>
    <property type="match status" value="1"/>
</dbReference>
<dbReference type="Pfam" id="PF00132">
    <property type="entry name" value="Hexapep"/>
    <property type="match status" value="1"/>
</dbReference>
<dbReference type="SUPFAM" id="SSF51161">
    <property type="entry name" value="Trimeric LpxA-like enzymes"/>
    <property type="match status" value="1"/>
</dbReference>
<dbReference type="InterPro" id="IPR050179">
    <property type="entry name" value="Trans_hexapeptide_repeat"/>
</dbReference>
<reference evidence="4" key="1">
    <citation type="submission" date="2019-09" db="EMBL/GenBank/DDBJ databases">
        <authorList>
            <person name="Li J."/>
        </authorList>
    </citation>
    <scope>NUCLEOTIDE SEQUENCE [LARGE SCALE GENOMIC DNA]</scope>
    <source>
        <strain evidence="4">JCM 14732</strain>
    </source>
</reference>
<feature type="compositionally biased region" description="Basic and acidic residues" evidence="3">
    <location>
        <begin position="10"/>
        <end position="20"/>
    </location>
</feature>
<dbReference type="EMBL" id="SDPQ02000003">
    <property type="protein sequence ID" value="KAA1395842.1"/>
    <property type="molecule type" value="Genomic_DNA"/>
</dbReference>